<dbReference type="SMART" id="SM01361">
    <property type="entry name" value="A2M_recep"/>
    <property type="match status" value="1"/>
</dbReference>
<dbReference type="InterPro" id="IPR008993">
    <property type="entry name" value="TIMP-like_OB-fold"/>
</dbReference>
<dbReference type="SUPFAM" id="SSF49410">
    <property type="entry name" value="Alpha-macroglobulin receptor domain"/>
    <property type="match status" value="1"/>
</dbReference>
<dbReference type="Pfam" id="PF01759">
    <property type="entry name" value="NTR"/>
    <property type="match status" value="1"/>
</dbReference>
<dbReference type="PANTHER" id="PTHR11412">
    <property type="entry name" value="MACROGLOBULIN / COMPLEMENT"/>
    <property type="match status" value="1"/>
</dbReference>
<organism evidence="2 3">
    <name type="scientific">Mytilus edulis</name>
    <name type="common">Blue mussel</name>
    <dbReference type="NCBI Taxonomy" id="6550"/>
    <lineage>
        <taxon>Eukaryota</taxon>
        <taxon>Metazoa</taxon>
        <taxon>Spiralia</taxon>
        <taxon>Lophotrochozoa</taxon>
        <taxon>Mollusca</taxon>
        <taxon>Bivalvia</taxon>
        <taxon>Autobranchia</taxon>
        <taxon>Pteriomorphia</taxon>
        <taxon>Mytilida</taxon>
        <taxon>Mytiloidea</taxon>
        <taxon>Mytilidae</taxon>
        <taxon>Mytilinae</taxon>
        <taxon>Mytilus</taxon>
    </lineage>
</organism>
<dbReference type="Proteomes" id="UP000683360">
    <property type="component" value="Unassembled WGS sequence"/>
</dbReference>
<accession>A0A8S3TIY2</accession>
<dbReference type="InterPro" id="IPR009048">
    <property type="entry name" value="A-macroglobulin_rcpt-bd"/>
</dbReference>
<dbReference type="AlphaFoldDB" id="A0A8S3TIY2"/>
<dbReference type="InterPro" id="IPR036595">
    <property type="entry name" value="A-macroglobulin_rcpt-bd_sf"/>
</dbReference>
<evidence type="ECO:0000259" key="1">
    <source>
        <dbReference type="SMART" id="SM01361"/>
    </source>
</evidence>
<feature type="domain" description="Alpha-macroglobulin receptor-binding" evidence="1">
    <location>
        <begin position="3"/>
        <end position="77"/>
    </location>
</feature>
<gene>
    <name evidence="2" type="ORF">MEDL_43118</name>
</gene>
<name>A0A8S3TIY2_MYTED</name>
<dbReference type="OrthoDB" id="10332431at2759"/>
<keyword evidence="3" id="KW-1185">Reference proteome</keyword>
<dbReference type="InterPro" id="IPR050473">
    <property type="entry name" value="A2M/Complement_sys"/>
</dbReference>
<comment type="caution">
    <text evidence="2">The sequence shown here is derived from an EMBL/GenBank/DDBJ whole genome shotgun (WGS) entry which is preliminary data.</text>
</comment>
<dbReference type="SUPFAM" id="SSF50242">
    <property type="entry name" value="TIMP-like"/>
    <property type="match status" value="1"/>
</dbReference>
<proteinExistence type="predicted"/>
<dbReference type="PANTHER" id="PTHR11412:SF166">
    <property type="entry name" value="NTR DOMAIN-CONTAINING PROTEIN"/>
    <property type="match status" value="1"/>
</dbReference>
<dbReference type="EMBL" id="CAJPWZ010002056">
    <property type="protein sequence ID" value="CAG2230267.1"/>
    <property type="molecule type" value="Genomic_DNA"/>
</dbReference>
<dbReference type="InterPro" id="IPR018933">
    <property type="entry name" value="Netrin_module_non-TIMP"/>
</dbReference>
<evidence type="ECO:0000313" key="3">
    <source>
        <dbReference type="Proteomes" id="UP000683360"/>
    </source>
</evidence>
<dbReference type="Pfam" id="PF07677">
    <property type="entry name" value="A2M_recep"/>
    <property type="match status" value="1"/>
</dbReference>
<protein>
    <recommendedName>
        <fullName evidence="1">Alpha-macroglobulin receptor-binding domain-containing protein</fullName>
    </recommendedName>
</protein>
<sequence length="255" mass="29979">MKLSEHSFFFLQVTEEDFIDSYDVSKRAITFYLQKIPQEEICFKLRMIMDFEVENLQSAKVEVYDYSKKDERCVKFYSLQYEVAELDVFCSKENCHCVEGECAEIWDNKLKGSLIDASAVYDMTCHGYDYVLRIKVSGARIAGNHIVISTVIQSVINTVPDRSDLTVDSEVDFWINLRCTIELLESGHYYIIYGNGGYHYIEESGTERYRYYLQGDSIIMKDYTREMYNPEAVAHLSYWKRFFTRMETHIRTNGC</sequence>
<evidence type="ECO:0000313" key="2">
    <source>
        <dbReference type="EMBL" id="CAG2230267.1"/>
    </source>
</evidence>
<dbReference type="GO" id="GO:0005576">
    <property type="term" value="C:extracellular region"/>
    <property type="evidence" value="ECO:0007669"/>
    <property type="project" value="InterPro"/>
</dbReference>
<reference evidence="2" key="1">
    <citation type="submission" date="2021-03" db="EMBL/GenBank/DDBJ databases">
        <authorList>
            <person name="Bekaert M."/>
        </authorList>
    </citation>
    <scope>NUCLEOTIDE SEQUENCE</scope>
</reference>
<dbReference type="Gene3D" id="2.40.50.120">
    <property type="match status" value="1"/>
</dbReference>
<dbReference type="Gene3D" id="2.60.40.690">
    <property type="entry name" value="Alpha-macroglobulin, receptor-binding domain"/>
    <property type="match status" value="1"/>
</dbReference>